<dbReference type="PANTHER" id="PTHR22872:SF2">
    <property type="entry name" value="INHIBITOR OF BRUTON TYROSINE KINASE"/>
    <property type="match status" value="1"/>
</dbReference>
<feature type="compositionally biased region" description="Polar residues" evidence="4">
    <location>
        <begin position="1407"/>
        <end position="1418"/>
    </location>
</feature>
<dbReference type="SMART" id="SM00248">
    <property type="entry name" value="ANK"/>
    <property type="match status" value="2"/>
</dbReference>
<keyword evidence="7" id="KW-1185">Reference proteome</keyword>
<feature type="region of interest" description="Disordered" evidence="4">
    <location>
        <begin position="1353"/>
        <end position="1418"/>
    </location>
</feature>
<feature type="compositionally biased region" description="Polar residues" evidence="4">
    <location>
        <begin position="1232"/>
        <end position="1250"/>
    </location>
</feature>
<dbReference type="SUPFAM" id="SSF54695">
    <property type="entry name" value="POZ domain"/>
    <property type="match status" value="1"/>
</dbReference>
<dbReference type="Pfam" id="PF12796">
    <property type="entry name" value="Ank_2"/>
    <property type="match status" value="1"/>
</dbReference>
<feature type="domain" description="BTB" evidence="5">
    <location>
        <begin position="820"/>
        <end position="893"/>
    </location>
</feature>
<name>A0A2R6NIP3_9APHY</name>
<dbReference type="Pfam" id="PF13540">
    <property type="entry name" value="RCC1_2"/>
    <property type="match status" value="1"/>
</dbReference>
<feature type="compositionally biased region" description="Polar residues" evidence="4">
    <location>
        <begin position="1178"/>
        <end position="1190"/>
    </location>
</feature>
<sequence>MTSLHAYFLLRNQQAFQRVLDAPSRSQSSQAISSSGGKSWTRPSPLSSAASVCDVNARDWLGRTVLHIAASATDASAPEYVRMLLALPGINVNLQDRESHWTALHRALYHGNLASALLLLQRAEIDLSLKDLEGYTAFDLYNSTVEGTKPSANEHKFCADLYTWGANRNAALGLGDGDDRTFPDQVVIEPAQPHSQSALLQERFSPIRVKQIVMSKLHTGVVTTESRANLRMCGFSSGGRLGPGQHTQYQLTPVPQFTHTIVSVALGQDHTLALTQNGEVLTWGLNRFSQLGYIVDTLSGAVLKAEEPIQTTARKVGGLRGKPVRGVAACKTASACWTDEEVYTWGTNNGQLGYDKTAHPVQILPRVVTKIPQPALSVTITDNALVCLLHSQDVVCLYNNSLFRVNFPTYAFPSEIAPYRPPQATRVASIDKITSCDSMIAALSSNGELFTFSLPPVAITGSVEKPREIVKPQRVWALRKKFSAVKDVALGADGSIIICTESGHVFVRSRTGGKTFKFQRVPYMQRVVKVSANSTGAYGALCVDAVPEPLEITGNLLAQDLGLIQPYRGLLTPKDRFIDAVSAKDNSKADPSLELNDEDDASILHDREELLRLCRLLSQHKTAVKGGLPKGSCVFNDDATYQHGADLIIHVQAGSEPKIPVHKLIVAARCPVLGEILAGRRILEYRTPTAESSTHLTFKLNCAKSSQQSHSTAPWKDPARLVISGCHPITVLILLEYLYSDALLALWDWRVAQVLEPYFLGLKIRPAQVKAELQRCAQALELPTAAAALQAAFKAEVAPTVVQQFARVVASHDLRDPLHADVTLALFDKEVSCHSSVLRARSPLFKAFFDDDDWTKNRWSDEGTLKVNLRHLAWRPMRYVMQYLYGGDIEMFETLDFISSVEELLEFMFEVMAAANELLLDRLVLICSSVILKRVNVSNVCSILSEATYYNALPLVRSLQGYIAQIMETLLESKMLDDLSADLIKQLSASVRQAQARKSPLSRSNSLANAAMEKYSEWLSLQDIPQPIVPSMRPIVPRDTAKLSPSAISRKQRSPQASPIIRPQISSRPTAVPDIADDELFMMDNMDGVPPLELALSQAPSKRPSLADLTSKASSGWKVSSVPRVDMKAIMAEAETSKAPITKSVAPLPAARIPSIPSEATNATTWRSPQRSEKPLPASTTNRPPANSPSGPWRSSAAIPSSAAPVLAPAPQATLAVRSPPVKDKPAEVSGLKTSSAVGPGGSSQPSTPQKPGMGPMFSPSKQAATQSSTSSPGSSRRISGPSAAWTLPPVQPVVQSSKSTSGISLVAIQQMQLEQDAPMKKDKRSLKEIQEEEQARQVEEDFLIWWAAEEERLKLEQTTPTTPSKRPQNKGKKGGKPGRANEEKDGGTPSPSRRRPLKRPPCGPKGNNTSQKNEPAS</sequence>
<dbReference type="PANTHER" id="PTHR22872">
    <property type="entry name" value="BTK-BINDING PROTEIN-RELATED"/>
    <property type="match status" value="1"/>
</dbReference>
<dbReference type="InterPro" id="IPR036770">
    <property type="entry name" value="Ankyrin_rpt-contain_sf"/>
</dbReference>
<dbReference type="Proteomes" id="UP000186601">
    <property type="component" value="Unassembled WGS sequence"/>
</dbReference>
<dbReference type="InterPro" id="IPR000408">
    <property type="entry name" value="Reg_chr_condens"/>
</dbReference>
<reference evidence="6 7" key="1">
    <citation type="submission" date="2018-02" db="EMBL/GenBank/DDBJ databases">
        <title>Genome sequence of the basidiomycete white-rot fungus Phlebia centrifuga.</title>
        <authorList>
            <person name="Granchi Z."/>
            <person name="Peng M."/>
            <person name="de Vries R.P."/>
            <person name="Hilden K."/>
            <person name="Makela M.R."/>
            <person name="Grigoriev I."/>
            <person name="Riley R."/>
        </authorList>
    </citation>
    <scope>NUCLEOTIDE SEQUENCE [LARGE SCALE GENOMIC DNA]</scope>
    <source>
        <strain evidence="6 7">FBCC195</strain>
    </source>
</reference>
<dbReference type="CDD" id="cd18186">
    <property type="entry name" value="BTB_POZ_ZBTB_KLHL-like"/>
    <property type="match status" value="2"/>
</dbReference>
<evidence type="ECO:0000259" key="5">
    <source>
        <dbReference type="PROSITE" id="PS50097"/>
    </source>
</evidence>
<evidence type="ECO:0000256" key="2">
    <source>
        <dbReference type="PROSITE-ProRule" id="PRU00023"/>
    </source>
</evidence>
<evidence type="ECO:0000313" key="7">
    <source>
        <dbReference type="Proteomes" id="UP000186601"/>
    </source>
</evidence>
<dbReference type="PROSITE" id="PS50097">
    <property type="entry name" value="BTB"/>
    <property type="match status" value="1"/>
</dbReference>
<feature type="compositionally biased region" description="Polar residues" evidence="4">
    <location>
        <begin position="1158"/>
        <end position="1169"/>
    </location>
</feature>
<keyword evidence="1" id="KW-0677">Repeat</keyword>
<dbReference type="Pfam" id="PF00651">
    <property type="entry name" value="BTB"/>
    <property type="match status" value="1"/>
</dbReference>
<dbReference type="EMBL" id="MLYV02001205">
    <property type="protein sequence ID" value="PSR72203.1"/>
    <property type="molecule type" value="Genomic_DNA"/>
</dbReference>
<dbReference type="Gene3D" id="1.25.40.20">
    <property type="entry name" value="Ankyrin repeat-containing domain"/>
    <property type="match status" value="1"/>
</dbReference>
<dbReference type="InterPro" id="IPR000210">
    <property type="entry name" value="BTB/POZ_dom"/>
</dbReference>
<proteinExistence type="predicted"/>
<comment type="caution">
    <text evidence="6">The sequence shown here is derived from an EMBL/GenBank/DDBJ whole genome shotgun (WGS) entry which is preliminary data.</text>
</comment>
<dbReference type="PROSITE" id="PS50088">
    <property type="entry name" value="ANK_REPEAT"/>
    <property type="match status" value="1"/>
</dbReference>
<protein>
    <recommendedName>
        <fullName evidence="5">BTB domain-containing protein</fullName>
    </recommendedName>
</protein>
<feature type="repeat" description="RCC1" evidence="3">
    <location>
        <begin position="159"/>
        <end position="225"/>
    </location>
</feature>
<dbReference type="Gene3D" id="2.130.10.30">
    <property type="entry name" value="Regulator of chromosome condensation 1/beta-lactamase-inhibitor protein II"/>
    <property type="match status" value="1"/>
</dbReference>
<dbReference type="InterPro" id="IPR009091">
    <property type="entry name" value="RCC1/BLIP-II"/>
</dbReference>
<feature type="compositionally biased region" description="Basic residues" evidence="4">
    <location>
        <begin position="1368"/>
        <end position="1377"/>
    </location>
</feature>
<feature type="compositionally biased region" description="Basic and acidic residues" evidence="4">
    <location>
        <begin position="1318"/>
        <end position="1339"/>
    </location>
</feature>
<feature type="repeat" description="RCC1" evidence="3">
    <location>
        <begin position="228"/>
        <end position="277"/>
    </location>
</feature>
<dbReference type="OrthoDB" id="1893551at2759"/>
<feature type="region of interest" description="Disordered" evidence="4">
    <location>
        <begin position="1212"/>
        <end position="1339"/>
    </location>
</feature>
<dbReference type="InterPro" id="IPR002110">
    <property type="entry name" value="Ankyrin_rpt"/>
</dbReference>
<dbReference type="InterPro" id="IPR011333">
    <property type="entry name" value="SKP1/BTB/POZ_sf"/>
</dbReference>
<dbReference type="SMART" id="SM00225">
    <property type="entry name" value="BTB"/>
    <property type="match status" value="1"/>
</dbReference>
<evidence type="ECO:0000313" key="6">
    <source>
        <dbReference type="EMBL" id="PSR72203.1"/>
    </source>
</evidence>
<dbReference type="PRINTS" id="PR00633">
    <property type="entry name" value="RCCNDNSATION"/>
</dbReference>
<keyword evidence="2" id="KW-0040">ANK repeat</keyword>
<feature type="region of interest" description="Disordered" evidence="4">
    <location>
        <begin position="1152"/>
        <end position="1200"/>
    </location>
</feature>
<evidence type="ECO:0000256" key="4">
    <source>
        <dbReference type="SAM" id="MobiDB-lite"/>
    </source>
</evidence>
<evidence type="ECO:0000256" key="1">
    <source>
        <dbReference type="ARBA" id="ARBA00022737"/>
    </source>
</evidence>
<dbReference type="PROSITE" id="PS50012">
    <property type="entry name" value="RCC1_3"/>
    <property type="match status" value="2"/>
</dbReference>
<dbReference type="SUPFAM" id="SSF48403">
    <property type="entry name" value="Ankyrin repeat"/>
    <property type="match status" value="1"/>
</dbReference>
<evidence type="ECO:0000256" key="3">
    <source>
        <dbReference type="PROSITE-ProRule" id="PRU00235"/>
    </source>
</evidence>
<feature type="compositionally biased region" description="Polar residues" evidence="4">
    <location>
        <begin position="1357"/>
        <end position="1367"/>
    </location>
</feature>
<accession>A0A2R6NIP3</accession>
<gene>
    <name evidence="6" type="ORF">PHLCEN_2v11910</name>
</gene>
<dbReference type="Gene3D" id="3.30.710.10">
    <property type="entry name" value="Potassium Channel Kv1.1, Chain A"/>
    <property type="match status" value="2"/>
</dbReference>
<organism evidence="6 7">
    <name type="scientific">Hermanssonia centrifuga</name>
    <dbReference type="NCBI Taxonomy" id="98765"/>
    <lineage>
        <taxon>Eukaryota</taxon>
        <taxon>Fungi</taxon>
        <taxon>Dikarya</taxon>
        <taxon>Basidiomycota</taxon>
        <taxon>Agaricomycotina</taxon>
        <taxon>Agaricomycetes</taxon>
        <taxon>Polyporales</taxon>
        <taxon>Meruliaceae</taxon>
        <taxon>Hermanssonia</taxon>
    </lineage>
</organism>
<feature type="compositionally biased region" description="Low complexity" evidence="4">
    <location>
        <begin position="1259"/>
        <end position="1285"/>
    </location>
</feature>
<dbReference type="SUPFAM" id="SSF50985">
    <property type="entry name" value="RCC1/BLIP-II"/>
    <property type="match status" value="1"/>
</dbReference>
<feature type="compositionally biased region" description="Polar residues" evidence="4">
    <location>
        <begin position="1294"/>
        <end position="1314"/>
    </location>
</feature>
<dbReference type="CDD" id="cd18500">
    <property type="entry name" value="BACK_IBtk"/>
    <property type="match status" value="1"/>
</dbReference>
<dbReference type="STRING" id="98765.A0A2R6NIP3"/>
<feature type="repeat" description="ANK" evidence="2">
    <location>
        <begin position="61"/>
        <end position="97"/>
    </location>
</feature>
<dbReference type="InterPro" id="IPR051625">
    <property type="entry name" value="Signaling_Regulatory_Domain"/>
</dbReference>